<dbReference type="InterPro" id="IPR019627">
    <property type="entry name" value="YAcAr"/>
</dbReference>
<reference evidence="2" key="1">
    <citation type="journal article" date="2015" name="Nature">
        <title>Complex archaea that bridge the gap between prokaryotes and eukaryotes.</title>
        <authorList>
            <person name="Spang A."/>
            <person name="Saw J.H."/>
            <person name="Jorgensen S.L."/>
            <person name="Zaremba-Niedzwiedzka K."/>
            <person name="Martijn J."/>
            <person name="Lind A.E."/>
            <person name="van Eijk R."/>
            <person name="Schleper C."/>
            <person name="Guy L."/>
            <person name="Ettema T.J."/>
        </authorList>
    </citation>
    <scope>NUCLEOTIDE SEQUENCE</scope>
</reference>
<dbReference type="Pfam" id="PF10686">
    <property type="entry name" value="YAcAr"/>
    <property type="match status" value="1"/>
</dbReference>
<comment type="caution">
    <text evidence="2">The sequence shown here is derived from an EMBL/GenBank/DDBJ whole genome shotgun (WGS) entry which is preliminary data.</text>
</comment>
<gene>
    <name evidence="2" type="ORF">LCGC14_1142650</name>
</gene>
<sequence>MTRILVSGSRGWTNKELIAAALPDSGDVLIIHGGARGADRIAARIARERGLARQVFLPDWDKFGKKAGILRNIRMLDDGKPTEGMVFWDGKSRGAKHMLDLLRKAEIPTQLFVDTSDSDL</sequence>
<accession>A0A0F9MKW0</accession>
<evidence type="ECO:0000313" key="2">
    <source>
        <dbReference type="EMBL" id="KKM99971.1"/>
    </source>
</evidence>
<dbReference type="EMBL" id="LAZR01005437">
    <property type="protein sequence ID" value="KKM99971.1"/>
    <property type="molecule type" value="Genomic_DNA"/>
</dbReference>
<dbReference type="AlphaFoldDB" id="A0A0F9MKW0"/>
<organism evidence="2">
    <name type="scientific">marine sediment metagenome</name>
    <dbReference type="NCBI Taxonomy" id="412755"/>
    <lineage>
        <taxon>unclassified sequences</taxon>
        <taxon>metagenomes</taxon>
        <taxon>ecological metagenomes</taxon>
    </lineage>
</organism>
<feature type="domain" description="YspA cpYpsA-related SLOG" evidence="1">
    <location>
        <begin position="2"/>
        <end position="63"/>
    </location>
</feature>
<name>A0A0F9MKW0_9ZZZZ</name>
<protein>
    <recommendedName>
        <fullName evidence="1">YspA cpYpsA-related SLOG domain-containing protein</fullName>
    </recommendedName>
</protein>
<proteinExistence type="predicted"/>
<evidence type="ECO:0000259" key="1">
    <source>
        <dbReference type="Pfam" id="PF10686"/>
    </source>
</evidence>